<accession>A0A8S5SRR8</accession>
<protein>
    <submittedName>
        <fullName evidence="1">Uncharacterized protein</fullName>
    </submittedName>
</protein>
<dbReference type="EMBL" id="BK032650">
    <property type="protein sequence ID" value="DAF53274.1"/>
    <property type="molecule type" value="Genomic_DNA"/>
</dbReference>
<sequence>MKEFPITTKKGKEYIPYDIIKPHEEQALKNHCGQTLDILAARGGLSWSEAYAVLTDSKFPYRDQYISEEFYEKKVKEIVSNAKRGINMSKYCHSNDGELYYGEFDTEQDALEDAKESYPGESEIYIGTCTKPIFRWDSCEGEIIDSIKENLSEDVGEAAENFEVSVEQELELARMIDETVKAWIEQEEIEPSCYCVLDGHIVSLN</sequence>
<organism evidence="1">
    <name type="scientific">Siphoviridae sp. cto3L1</name>
    <dbReference type="NCBI Taxonomy" id="2827942"/>
    <lineage>
        <taxon>Viruses</taxon>
        <taxon>Duplodnaviria</taxon>
        <taxon>Heunggongvirae</taxon>
        <taxon>Uroviricota</taxon>
        <taxon>Caudoviricetes</taxon>
    </lineage>
</organism>
<name>A0A8S5SRR8_9CAUD</name>
<evidence type="ECO:0000313" key="1">
    <source>
        <dbReference type="EMBL" id="DAF53274.1"/>
    </source>
</evidence>
<proteinExistence type="predicted"/>
<reference evidence="1" key="1">
    <citation type="journal article" date="2021" name="Proc. Natl. Acad. Sci. U.S.A.">
        <title>A Catalog of Tens of Thousands of Viruses from Human Metagenomes Reveals Hidden Associations with Chronic Diseases.</title>
        <authorList>
            <person name="Tisza M.J."/>
            <person name="Buck C.B."/>
        </authorList>
    </citation>
    <scope>NUCLEOTIDE SEQUENCE</scope>
    <source>
        <strain evidence="1">Cto3L1</strain>
    </source>
</reference>